<evidence type="ECO:0000313" key="2">
    <source>
        <dbReference type="Proteomes" id="UP001595799"/>
    </source>
</evidence>
<dbReference type="Proteomes" id="UP001595799">
    <property type="component" value="Unassembled WGS sequence"/>
</dbReference>
<name>A0ABV8UQ39_9PROT</name>
<dbReference type="RefSeq" id="WP_382423056.1">
    <property type="nucleotide sequence ID" value="NZ_JBHSCW010000008.1"/>
</dbReference>
<organism evidence="1 2">
    <name type="scientific">Fodinicurvata halophila</name>
    <dbReference type="NCBI Taxonomy" id="1419723"/>
    <lineage>
        <taxon>Bacteria</taxon>
        <taxon>Pseudomonadati</taxon>
        <taxon>Pseudomonadota</taxon>
        <taxon>Alphaproteobacteria</taxon>
        <taxon>Rhodospirillales</taxon>
        <taxon>Rhodovibrionaceae</taxon>
        <taxon>Fodinicurvata</taxon>
    </lineage>
</organism>
<sequence>MADESHFLSSSLREKIVEHVFVGDLLRSLWLQEAEGIEVLRAEVDDAGYDLVLEANGVLRHVQLKASSRTAKTRQVNIHTALSKKPSGCVIWISVDPETLDLGPYLWFGGSPGQPLPPLGEHIAKHAKANSRGEKAMRTNIRILRRSEFREFSTISEVTEALFGSASF</sequence>
<evidence type="ECO:0000313" key="1">
    <source>
        <dbReference type="EMBL" id="MFC4352696.1"/>
    </source>
</evidence>
<reference evidence="2" key="1">
    <citation type="journal article" date="2019" name="Int. J. Syst. Evol. Microbiol.">
        <title>The Global Catalogue of Microorganisms (GCM) 10K type strain sequencing project: providing services to taxonomists for standard genome sequencing and annotation.</title>
        <authorList>
            <consortium name="The Broad Institute Genomics Platform"/>
            <consortium name="The Broad Institute Genome Sequencing Center for Infectious Disease"/>
            <person name="Wu L."/>
            <person name="Ma J."/>
        </authorList>
    </citation>
    <scope>NUCLEOTIDE SEQUENCE [LARGE SCALE GENOMIC DNA]</scope>
    <source>
        <strain evidence="2">CECT 8472</strain>
    </source>
</reference>
<dbReference type="Gene3D" id="3.40.1350.10">
    <property type="match status" value="1"/>
</dbReference>
<gene>
    <name evidence="1" type="ORF">ACFOW6_14185</name>
</gene>
<dbReference type="EMBL" id="JBHSCW010000008">
    <property type="protein sequence ID" value="MFC4352696.1"/>
    <property type="molecule type" value="Genomic_DNA"/>
</dbReference>
<keyword evidence="2" id="KW-1185">Reference proteome</keyword>
<dbReference type="InterPro" id="IPR011856">
    <property type="entry name" value="tRNA_endonuc-like_dom_sf"/>
</dbReference>
<accession>A0ABV8UQ39</accession>
<evidence type="ECO:0008006" key="3">
    <source>
        <dbReference type="Google" id="ProtNLM"/>
    </source>
</evidence>
<protein>
    <recommendedName>
        <fullName evidence="3">PD(D/E)XK endonuclease domain-containing protein</fullName>
    </recommendedName>
</protein>
<comment type="caution">
    <text evidence="1">The sequence shown here is derived from an EMBL/GenBank/DDBJ whole genome shotgun (WGS) entry which is preliminary data.</text>
</comment>
<proteinExistence type="predicted"/>